<dbReference type="InterPro" id="IPR026816">
    <property type="entry name" value="Flavodoxin_dom"/>
</dbReference>
<dbReference type="PATRIC" id="fig|86416.3.peg.466"/>
<dbReference type="GO" id="GO:0070819">
    <property type="term" value="F:menaquinone-dependent protoporphyrinogen oxidase activity"/>
    <property type="evidence" value="ECO:0007669"/>
    <property type="project" value="TreeGrafter"/>
</dbReference>
<name>R4K1C3_CLOPA</name>
<dbReference type="InterPro" id="IPR029039">
    <property type="entry name" value="Flavoprotein-like_sf"/>
</dbReference>
<evidence type="ECO:0000259" key="1">
    <source>
        <dbReference type="Pfam" id="PF12724"/>
    </source>
</evidence>
<dbReference type="Proteomes" id="UP000013523">
    <property type="component" value="Chromosome"/>
</dbReference>
<gene>
    <name evidence="2" type="ORF">Clopa_0488</name>
</gene>
<dbReference type="SUPFAM" id="SSF52218">
    <property type="entry name" value="Flavoproteins"/>
    <property type="match status" value="1"/>
</dbReference>
<organism evidence="2 3">
    <name type="scientific">Clostridium pasteurianum BC1</name>
    <dbReference type="NCBI Taxonomy" id="86416"/>
    <lineage>
        <taxon>Bacteria</taxon>
        <taxon>Bacillati</taxon>
        <taxon>Bacillota</taxon>
        <taxon>Clostridia</taxon>
        <taxon>Eubacteriales</taxon>
        <taxon>Clostridiaceae</taxon>
        <taxon>Clostridium</taxon>
    </lineage>
</organism>
<dbReference type="GO" id="GO:0010181">
    <property type="term" value="F:FMN binding"/>
    <property type="evidence" value="ECO:0007669"/>
    <property type="project" value="TreeGrafter"/>
</dbReference>
<dbReference type="GO" id="GO:0006783">
    <property type="term" value="P:heme biosynthetic process"/>
    <property type="evidence" value="ECO:0007669"/>
    <property type="project" value="TreeGrafter"/>
</dbReference>
<evidence type="ECO:0000313" key="3">
    <source>
        <dbReference type="Proteomes" id="UP000013523"/>
    </source>
</evidence>
<keyword evidence="3" id="KW-1185">Reference proteome</keyword>
<dbReference type="Pfam" id="PF12724">
    <property type="entry name" value="Flavodoxin_5"/>
    <property type="match status" value="1"/>
</dbReference>
<feature type="domain" description="Flavodoxin" evidence="1">
    <location>
        <begin position="4"/>
        <end position="139"/>
    </location>
</feature>
<dbReference type="STRING" id="86416.Clopa_0488"/>
<dbReference type="InterPro" id="IPR052200">
    <property type="entry name" value="Protoporphyrinogen_IX_DH"/>
</dbReference>
<accession>R4K1C3</accession>
<sequence>MKTLIVYATKHGFAEKCGKLLKDKLSGEVTTVNIKKDTLPNLSSFDKIVIGGSIYMGRIQKEITEFCTENLDVLKDKKIGLFVCGMQKDNIETEIATSFPNDLLTHVSVKECFGGEFILKNMNPLERFIIKIVAKTKDDVSSISEENINKFAQIMNTL</sequence>
<evidence type="ECO:0000313" key="2">
    <source>
        <dbReference type="EMBL" id="AGK95541.1"/>
    </source>
</evidence>
<proteinExistence type="predicted"/>
<dbReference type="OrthoDB" id="2146857at2"/>
<dbReference type="AlphaFoldDB" id="R4K1C3"/>
<dbReference type="eggNOG" id="COG4635">
    <property type="taxonomic scope" value="Bacteria"/>
</dbReference>
<dbReference type="PANTHER" id="PTHR38030:SF2">
    <property type="entry name" value="PROTOPORPHYRINOGEN IX DEHYDROGENASE [QUINONE]"/>
    <property type="match status" value="1"/>
</dbReference>
<dbReference type="Gene3D" id="3.40.50.360">
    <property type="match status" value="1"/>
</dbReference>
<dbReference type="PANTHER" id="PTHR38030">
    <property type="entry name" value="PROTOPORPHYRINOGEN IX DEHYDROGENASE [MENAQUINONE]"/>
    <property type="match status" value="1"/>
</dbReference>
<dbReference type="HOGENOM" id="CLU_094839_2_0_9"/>
<protein>
    <submittedName>
        <fullName evidence="2">Flavodoxin</fullName>
    </submittedName>
</protein>
<dbReference type="EMBL" id="CP003261">
    <property type="protein sequence ID" value="AGK95541.1"/>
    <property type="molecule type" value="Genomic_DNA"/>
</dbReference>
<dbReference type="RefSeq" id="WP_015613868.1">
    <property type="nucleotide sequence ID" value="NC_021182.1"/>
</dbReference>
<dbReference type="KEGG" id="cpas:Clopa_0488"/>
<reference evidence="2 3" key="1">
    <citation type="submission" date="2012-01" db="EMBL/GenBank/DDBJ databases">
        <title>Complete sequence of chromosome of Clostridium pasteurianum BC1.</title>
        <authorList>
            <consortium name="US DOE Joint Genome Institute"/>
            <person name="Lucas S."/>
            <person name="Han J."/>
            <person name="Lapidus A."/>
            <person name="Cheng J.-F."/>
            <person name="Goodwin L."/>
            <person name="Pitluck S."/>
            <person name="Peters L."/>
            <person name="Mikhailova N."/>
            <person name="Teshima H."/>
            <person name="Detter J.C."/>
            <person name="Han C."/>
            <person name="Tapia R."/>
            <person name="Land M."/>
            <person name="Hauser L."/>
            <person name="Kyrpides N."/>
            <person name="Ivanova N."/>
            <person name="Pagani I."/>
            <person name="Dunn J."/>
            <person name="Taghavi S."/>
            <person name="Francis A."/>
            <person name="van der Lelie D."/>
            <person name="Woyke T."/>
        </authorList>
    </citation>
    <scope>NUCLEOTIDE SEQUENCE [LARGE SCALE GENOMIC DNA]</scope>
    <source>
        <strain evidence="2 3">BC1</strain>
    </source>
</reference>